<evidence type="ECO:0000256" key="1">
    <source>
        <dbReference type="ARBA" id="ARBA00005986"/>
    </source>
</evidence>
<dbReference type="GO" id="GO:0016491">
    <property type="term" value="F:oxidoreductase activity"/>
    <property type="evidence" value="ECO:0007669"/>
    <property type="project" value="InterPro"/>
</dbReference>
<dbReference type="InterPro" id="IPR009799">
    <property type="entry name" value="EthD_dom"/>
</dbReference>
<evidence type="ECO:0000313" key="2">
    <source>
        <dbReference type="EMBL" id="RAR06795.1"/>
    </source>
</evidence>
<dbReference type="AlphaFoldDB" id="A0A364MY57"/>
<organism evidence="2 3">
    <name type="scientific">Stemphylium lycopersici</name>
    <name type="common">Tomato gray leaf spot disease fungus</name>
    <name type="synonym">Thyrospora lycopersici</name>
    <dbReference type="NCBI Taxonomy" id="183478"/>
    <lineage>
        <taxon>Eukaryota</taxon>
        <taxon>Fungi</taxon>
        <taxon>Dikarya</taxon>
        <taxon>Ascomycota</taxon>
        <taxon>Pezizomycotina</taxon>
        <taxon>Dothideomycetes</taxon>
        <taxon>Pleosporomycetidae</taxon>
        <taxon>Pleosporales</taxon>
        <taxon>Pleosporineae</taxon>
        <taxon>Pleosporaceae</taxon>
        <taxon>Stemphylium</taxon>
    </lineage>
</organism>
<accession>A0A364MY57</accession>
<sequence length="649" mass="73517">MSQISSQKVPMARRDDGLLDTAPKIDEQKPIASHNSLDSPLLRLPRELRDQIWTLSLTHTIKPIHKFGCNLITPNPPISLLQTCRQIYKEARRFLYPSLTITFRDRIKYEDWFHEFPSEKRYLIHSLQIRIDPLDMYAQAEVEDPGYDDDEEGDGGEEEFRTPTFRAFKNLERLELLVARVAIDGGEYEEEEEEELGGEEQVDEENTIKRFNMEEIEESKGNFENTMKEKNPGVKVTYTVLEGDGITGTKDQLAEALKRDDDARGLQATTIDTWNHGDIVPLAVKTSHTAEFGRTAPASHLINEKIIYWTMNTFFPTLQLFFESGRSCTIDGSRPPDAEIGLDPALRFKLTDCNYEEQGHVFKSILPNRFQHAGTGLVIQEAVLAERTSIALRPIDPSDAEHWATPDRSQLSILEEAHTVVGLRLKGMNGMAYIWAKAKDSSGGKAWGHVRIAGIRDDVPIPHVWSPEPKPGTERTVIVNDSIITPDRTEDQDRALPCPLKGVARQWRDDRTWPRGGGTWIEKVGYMRKELGDQHHLLPPPQQTPTMSGATAMVFYPRKEGSTFNAEYYVNKHMPLVEKHWKKHGLKSYTVCELNAESPYTYCVLTEWDSHDSVGKAMQDPATKEVMDDVVNFSSETPVVAHGPVIGRG</sequence>
<comment type="similarity">
    <text evidence="1">Belongs to the tpcK family.</text>
</comment>
<comment type="caution">
    <text evidence="2">The sequence shown here is derived from an EMBL/GenBank/DDBJ whole genome shotgun (WGS) entry which is preliminary data.</text>
</comment>
<dbReference type="PANTHER" id="PTHR40260:SF2">
    <property type="entry name" value="BLR8190 PROTEIN"/>
    <property type="match status" value="1"/>
</dbReference>
<keyword evidence="3" id="KW-1185">Reference proteome</keyword>
<dbReference type="PANTHER" id="PTHR40260">
    <property type="entry name" value="BLR8190 PROTEIN"/>
    <property type="match status" value="1"/>
</dbReference>
<name>A0A364MY57_STELY</name>
<dbReference type="EMBL" id="QGDH01000110">
    <property type="protein sequence ID" value="RAR06795.1"/>
    <property type="molecule type" value="Genomic_DNA"/>
</dbReference>
<gene>
    <name evidence="2" type="ORF">DDE83_006796</name>
</gene>
<dbReference type="InterPro" id="IPR011008">
    <property type="entry name" value="Dimeric_a/b-barrel"/>
</dbReference>
<evidence type="ECO:0000313" key="3">
    <source>
        <dbReference type="Proteomes" id="UP000249619"/>
    </source>
</evidence>
<protein>
    <submittedName>
        <fullName evidence="2">Ethyl tert-butyl ether degradation ethd</fullName>
    </submittedName>
</protein>
<reference evidence="3" key="1">
    <citation type="submission" date="2018-05" db="EMBL/GenBank/DDBJ databases">
        <title>Draft genome sequence of Stemphylium lycopersici strain CIDEFI 213.</title>
        <authorList>
            <person name="Medina R."/>
            <person name="Franco M.E.E."/>
            <person name="Lucentini C.G."/>
            <person name="Saparrat M.C.N."/>
            <person name="Balatti P.A."/>
        </authorList>
    </citation>
    <scope>NUCLEOTIDE SEQUENCE [LARGE SCALE GENOMIC DNA]</scope>
    <source>
        <strain evidence="3">CIDEFI 213</strain>
    </source>
</reference>
<dbReference type="NCBIfam" id="TIGR02118">
    <property type="entry name" value="EthD family reductase"/>
    <property type="match status" value="1"/>
</dbReference>
<dbReference type="Proteomes" id="UP000249619">
    <property type="component" value="Unassembled WGS sequence"/>
</dbReference>
<dbReference type="SUPFAM" id="SSF54909">
    <property type="entry name" value="Dimeric alpha+beta barrel"/>
    <property type="match status" value="1"/>
</dbReference>
<proteinExistence type="inferred from homology"/>
<dbReference type="Gene3D" id="3.30.70.100">
    <property type="match status" value="1"/>
</dbReference>